<dbReference type="EMBL" id="JAHFZB010000030">
    <property type="protein sequence ID" value="KAK6472211.1"/>
    <property type="molecule type" value="Genomic_DNA"/>
</dbReference>
<proteinExistence type="predicted"/>
<dbReference type="PANTHER" id="PTHR36466:SF1">
    <property type="entry name" value="BCL-2-LIKE PROTEIN 15"/>
    <property type="match status" value="1"/>
</dbReference>
<comment type="caution">
    <text evidence="2">The sequence shown here is derived from an EMBL/GenBank/DDBJ whole genome shotgun (WGS) entry which is preliminary data.</text>
</comment>
<evidence type="ECO:0000313" key="2">
    <source>
        <dbReference type="EMBL" id="KAK6470382.1"/>
    </source>
</evidence>
<dbReference type="Gene3D" id="1.10.437.10">
    <property type="entry name" value="Blc2-like"/>
    <property type="match status" value="1"/>
</dbReference>
<gene>
    <name evidence="3" type="ORF">HHUSO_G29245</name>
    <name evidence="2" type="ORF">HHUSO_G30578</name>
</gene>
<evidence type="ECO:0000313" key="3">
    <source>
        <dbReference type="EMBL" id="KAK6472211.1"/>
    </source>
</evidence>
<dbReference type="InterPro" id="IPR002475">
    <property type="entry name" value="Bcl2-like"/>
</dbReference>
<accession>A0ABR0YCM7</accession>
<name>A0ABR0YCM7_HUSHU</name>
<dbReference type="PANTHER" id="PTHR36466">
    <property type="entry name" value="BCL-2-LIKE PROTEIN 15"/>
    <property type="match status" value="1"/>
</dbReference>
<dbReference type="InterPro" id="IPR036834">
    <property type="entry name" value="Bcl-2-like_sf"/>
</dbReference>
<evidence type="ECO:0000313" key="4">
    <source>
        <dbReference type="Proteomes" id="UP001369086"/>
    </source>
</evidence>
<keyword evidence="4" id="KW-1185">Reference proteome</keyword>
<protein>
    <recommendedName>
        <fullName evidence="5">Apoptosis facilitator Bcl-2-like protein 14</fullName>
    </recommendedName>
</protein>
<dbReference type="SUPFAM" id="SSF56854">
    <property type="entry name" value="Bcl-2 inhibitors of programmed cell death"/>
    <property type="match status" value="1"/>
</dbReference>
<evidence type="ECO:0008006" key="5">
    <source>
        <dbReference type="Google" id="ProtNLM"/>
    </source>
</evidence>
<keyword evidence="1" id="KW-0053">Apoptosis</keyword>
<reference evidence="2 4" key="1">
    <citation type="submission" date="2021-05" db="EMBL/GenBank/DDBJ databases">
        <authorList>
            <person name="Zahm M."/>
            <person name="Klopp C."/>
            <person name="Cabau C."/>
            <person name="Kuhl H."/>
            <person name="Suciu R."/>
            <person name="Ciorpac M."/>
            <person name="Holostenco D."/>
            <person name="Gessner J."/>
            <person name="Wuertz S."/>
            <person name="Hohne C."/>
            <person name="Stock M."/>
            <person name="Gislard M."/>
            <person name="Lluch J."/>
            <person name="Milhes M."/>
            <person name="Lampietro C."/>
            <person name="Lopez Roques C."/>
            <person name="Donnadieu C."/>
            <person name="Du K."/>
            <person name="Schartl M."/>
            <person name="Guiguen Y."/>
        </authorList>
    </citation>
    <scope>NUCLEOTIDE SEQUENCE [LARGE SCALE GENOMIC DNA]</scope>
    <source>
        <strain evidence="2">Hh-F2</strain>
        <tissue evidence="2">Blood</tissue>
    </source>
</reference>
<evidence type="ECO:0000256" key="1">
    <source>
        <dbReference type="ARBA" id="ARBA00022703"/>
    </source>
</evidence>
<sequence length="168" mass="18766">MATRWTMEEETGLVVQELFDRQLGAITPIRKIVSCPDFRPNKKSTKKKDDESFDATLIAAKIEELSDLIDKSFIQSHVDVLVEKAKGASPDQIIAAFSQTVDGLCKPSELDSMSTLQVATAMALYAYKKSPELSPALRQAMTHFLNTDLRGWIEKQGGWMSWALRNAD</sequence>
<dbReference type="InterPro" id="IPR033543">
    <property type="entry name" value="BCL2L15"/>
</dbReference>
<dbReference type="EMBL" id="JAHFZB010000035">
    <property type="protein sequence ID" value="KAK6470382.1"/>
    <property type="molecule type" value="Genomic_DNA"/>
</dbReference>
<dbReference type="Proteomes" id="UP001369086">
    <property type="component" value="Unassembled WGS sequence"/>
</dbReference>
<dbReference type="PROSITE" id="PS50062">
    <property type="entry name" value="BCL2_FAMILY"/>
    <property type="match status" value="1"/>
</dbReference>
<organism evidence="2 4">
    <name type="scientific">Huso huso</name>
    <name type="common">Beluga</name>
    <name type="synonym">Acipenser huso</name>
    <dbReference type="NCBI Taxonomy" id="61971"/>
    <lineage>
        <taxon>Eukaryota</taxon>
        <taxon>Metazoa</taxon>
        <taxon>Chordata</taxon>
        <taxon>Craniata</taxon>
        <taxon>Vertebrata</taxon>
        <taxon>Euteleostomi</taxon>
        <taxon>Actinopterygii</taxon>
        <taxon>Chondrostei</taxon>
        <taxon>Acipenseriformes</taxon>
        <taxon>Acipenseridae</taxon>
        <taxon>Huso</taxon>
    </lineage>
</organism>